<dbReference type="AlphaFoldDB" id="A0A859CX13"/>
<keyword evidence="1" id="KW-0472">Membrane</keyword>
<keyword evidence="1 2" id="KW-0812">Transmembrane</keyword>
<feature type="transmembrane region" description="Helical" evidence="1">
    <location>
        <begin position="137"/>
        <end position="160"/>
    </location>
</feature>
<gene>
    <name evidence="2" type="ORF">MP3633_0201</name>
</gene>
<proteinExistence type="predicted"/>
<dbReference type="KEGG" id="mpri:MP3633_0201"/>
<sequence>MEIKEKYQNFIKGNKKETKLSLILFPLTFVYLITFQSIALDNKIAGISILAGMSFVFSLTIYLMSKYYGSPRFWGCYVVLRKKRFYKASLALAFISWSLFVFSKGGENVEIKEYINSIITNSFETNSTIRFIYESNIYISIFISIILAELLFSIFCPVSLKGNYEKFSSELFHSLSVKKQVKTTLKMLRQKKEYLFDKNKENIDFDISSLENYTLEKPSEIYDILNRHSYLVMNWIGYLCTILMLSVYTIPCFNISLALLNYYKSTN</sequence>
<evidence type="ECO:0000256" key="1">
    <source>
        <dbReference type="SAM" id="Phobius"/>
    </source>
</evidence>
<evidence type="ECO:0000313" key="3">
    <source>
        <dbReference type="Proteomes" id="UP000509371"/>
    </source>
</evidence>
<reference evidence="2 3" key="1">
    <citation type="submission" date="2020-06" db="EMBL/GenBank/DDBJ databases">
        <authorList>
            <person name="Voronona O.L."/>
            <person name="Aksenova E.I."/>
            <person name="Kunda M.S."/>
            <person name="Semenov A.N."/>
            <person name="Ryzhova N."/>
        </authorList>
    </citation>
    <scope>NUCLEOTIDE SEQUENCE [LARGE SCALE GENOMIC DNA]</scope>
    <source>
        <strain evidence="2 3">MPKMM3633</strain>
    </source>
</reference>
<organism evidence="2 3">
    <name type="scientific">Marinomonas primoryensis</name>
    <dbReference type="NCBI Taxonomy" id="178399"/>
    <lineage>
        <taxon>Bacteria</taxon>
        <taxon>Pseudomonadati</taxon>
        <taxon>Pseudomonadota</taxon>
        <taxon>Gammaproteobacteria</taxon>
        <taxon>Oceanospirillales</taxon>
        <taxon>Oceanospirillaceae</taxon>
        <taxon>Marinomonas</taxon>
    </lineage>
</organism>
<dbReference type="Proteomes" id="UP000509371">
    <property type="component" value="Chromosome"/>
</dbReference>
<name>A0A859CX13_9GAMM</name>
<evidence type="ECO:0000313" key="2">
    <source>
        <dbReference type="EMBL" id="QKK78939.1"/>
    </source>
</evidence>
<protein>
    <submittedName>
        <fullName evidence="2">Putative transmembrane protein</fullName>
    </submittedName>
</protein>
<feature type="transmembrane region" description="Helical" evidence="1">
    <location>
        <begin position="20"/>
        <end position="38"/>
    </location>
</feature>
<feature type="transmembrane region" description="Helical" evidence="1">
    <location>
        <begin position="85"/>
        <end position="103"/>
    </location>
</feature>
<feature type="transmembrane region" description="Helical" evidence="1">
    <location>
        <begin position="235"/>
        <end position="263"/>
    </location>
</feature>
<feature type="transmembrane region" description="Helical" evidence="1">
    <location>
        <begin position="44"/>
        <end position="64"/>
    </location>
</feature>
<keyword evidence="1" id="KW-1133">Transmembrane helix</keyword>
<accession>A0A859CX13</accession>
<dbReference type="RefSeq" id="WP_176334101.1">
    <property type="nucleotide sequence ID" value="NZ_BAAAEF010000015.1"/>
</dbReference>
<dbReference type="EMBL" id="CP054301">
    <property type="protein sequence ID" value="QKK78939.1"/>
    <property type="molecule type" value="Genomic_DNA"/>
</dbReference>